<evidence type="ECO:0000313" key="2">
    <source>
        <dbReference type="EMBL" id="CAB4769206.1"/>
    </source>
</evidence>
<accession>A0A6J6VBY3</accession>
<dbReference type="AlphaFoldDB" id="A0A6J6VBY3"/>
<dbReference type="InterPro" id="IPR029062">
    <property type="entry name" value="Class_I_gatase-like"/>
</dbReference>
<reference evidence="2" key="1">
    <citation type="submission" date="2020-05" db="EMBL/GenBank/DDBJ databases">
        <authorList>
            <person name="Chiriac C."/>
            <person name="Salcher M."/>
            <person name="Ghai R."/>
            <person name="Kavagutti S V."/>
        </authorList>
    </citation>
    <scope>NUCLEOTIDE SEQUENCE</scope>
</reference>
<name>A0A6J6VBY3_9ZZZZ</name>
<dbReference type="SUPFAM" id="SSF52317">
    <property type="entry name" value="Class I glutamine amidotransferase-like"/>
    <property type="match status" value="1"/>
</dbReference>
<protein>
    <submittedName>
        <fullName evidence="2">Unannotated protein</fullName>
    </submittedName>
</protein>
<dbReference type="PROSITE" id="PS51273">
    <property type="entry name" value="GATASE_TYPE_1"/>
    <property type="match status" value="1"/>
</dbReference>
<organism evidence="2">
    <name type="scientific">freshwater metagenome</name>
    <dbReference type="NCBI Taxonomy" id="449393"/>
    <lineage>
        <taxon>unclassified sequences</taxon>
        <taxon>metagenomes</taxon>
        <taxon>ecological metagenomes</taxon>
    </lineage>
</organism>
<feature type="domain" description="Glutamine amidotransferase" evidence="1">
    <location>
        <begin position="42"/>
        <end position="113"/>
    </location>
</feature>
<dbReference type="InterPro" id="IPR044992">
    <property type="entry name" value="ChyE-like"/>
</dbReference>
<dbReference type="PANTHER" id="PTHR42695">
    <property type="entry name" value="GLUTAMINE AMIDOTRANSFERASE YLR126C-RELATED"/>
    <property type="match status" value="1"/>
</dbReference>
<evidence type="ECO:0000259" key="1">
    <source>
        <dbReference type="Pfam" id="PF00117"/>
    </source>
</evidence>
<dbReference type="InterPro" id="IPR017926">
    <property type="entry name" value="GATASE"/>
</dbReference>
<dbReference type="Gene3D" id="3.40.50.880">
    <property type="match status" value="1"/>
</dbReference>
<dbReference type="EMBL" id="CAEZZM010000149">
    <property type="protein sequence ID" value="CAB4769206.1"/>
    <property type="molecule type" value="Genomic_DNA"/>
</dbReference>
<dbReference type="PANTHER" id="PTHR42695:SF5">
    <property type="entry name" value="GLUTAMINE AMIDOTRANSFERASE YLR126C-RELATED"/>
    <property type="match status" value="1"/>
</dbReference>
<dbReference type="Pfam" id="PF00117">
    <property type="entry name" value="GATase"/>
    <property type="match status" value="1"/>
</dbReference>
<proteinExistence type="predicted"/>
<gene>
    <name evidence="2" type="ORF">UFOPK2872_01062</name>
</gene>
<sequence length="222" mass="24017">MPLAVVLSHQHVAQELGNVGLWLEARGFSLTRIYREDFHGIPEADLLIVLGSPNSVANGHCLPPASAEIEAVSNWVATGKPYIGICFGAQVLACALGGSVSRMQNTFRGYVELEHSSAVPLLDGKWALWHEDAITAPANAEVLASLPHADMVFRVGNAWGIQPHIEFDAGIVKRLAAAMEVSQGQWQALHDEMSADEKHSLRALQLLDEILDSVQLGETSVR</sequence>
<dbReference type="GO" id="GO:0005829">
    <property type="term" value="C:cytosol"/>
    <property type="evidence" value="ECO:0007669"/>
    <property type="project" value="TreeGrafter"/>
</dbReference>